<keyword evidence="1" id="KW-0560">Oxidoreductase</keyword>
<gene>
    <name evidence="3" type="primary">yhdN</name>
    <name evidence="3" type="ORF">PghCCS26_05740</name>
</gene>
<dbReference type="CDD" id="cd19084">
    <property type="entry name" value="AKR_AKR11B1-like"/>
    <property type="match status" value="1"/>
</dbReference>
<dbReference type="PANTHER" id="PTHR43364:SF4">
    <property type="entry name" value="NAD(P)-LINKED OXIDOREDUCTASE SUPERFAMILY PROTEIN"/>
    <property type="match status" value="1"/>
</dbReference>
<accession>A0ABQ6NGX7</accession>
<evidence type="ECO:0000256" key="1">
    <source>
        <dbReference type="ARBA" id="ARBA00023002"/>
    </source>
</evidence>
<feature type="domain" description="NADP-dependent oxidoreductase" evidence="2">
    <location>
        <begin position="16"/>
        <end position="309"/>
    </location>
</feature>
<sequence length="319" mass="35579">METRRLGASELYPSVIGFGAWAAGRNGWGVVEEKEIRQAIDKAIDLGITFFDTAPVYGFGESERVLGKALKAVRDKVIIATKCGLVWDDRYQVDIDLSGASLIREVDDSLLRLDTDYIDLYQVHWPDPKGKVPIEETFSVLNELVQAGKIRSIGVSNFSVHQLVAAQSVAPIVSLQSPYNLLQRQVEYAELPYSEKQQLGFIPYSPLAQGLLTGKFSAVTRFRDDDIRSYGNPLYKRGQFEGNVLKVELLQGIARSIGKPLSQVAINWLLYNKAVTTVIAGAKTVTQVQENAAASRWKLTREDYEQISRLFEPDSSYVI</sequence>
<name>A0ABQ6NGX7_9BACL</name>
<dbReference type="InterPro" id="IPR018170">
    <property type="entry name" value="Aldo/ket_reductase_CS"/>
</dbReference>
<evidence type="ECO:0000313" key="3">
    <source>
        <dbReference type="EMBL" id="GMK43447.1"/>
    </source>
</evidence>
<keyword evidence="4" id="KW-1185">Reference proteome</keyword>
<reference evidence="3 4" key="1">
    <citation type="submission" date="2023-05" db="EMBL/GenBank/DDBJ databases">
        <title>Draft genome of Paenibacillus sp. CCS26.</title>
        <authorList>
            <person name="Akita H."/>
            <person name="Shinto Y."/>
            <person name="Kimura Z."/>
        </authorList>
    </citation>
    <scope>NUCLEOTIDE SEQUENCE [LARGE SCALE GENOMIC DNA]</scope>
    <source>
        <strain evidence="3 4">CCS26</strain>
    </source>
</reference>
<evidence type="ECO:0000313" key="4">
    <source>
        <dbReference type="Proteomes" id="UP001285921"/>
    </source>
</evidence>
<dbReference type="Pfam" id="PF00248">
    <property type="entry name" value="Aldo_ket_red"/>
    <property type="match status" value="1"/>
</dbReference>
<dbReference type="Proteomes" id="UP001285921">
    <property type="component" value="Unassembled WGS sequence"/>
</dbReference>
<dbReference type="EMBL" id="BTCL01000002">
    <property type="protein sequence ID" value="GMK43447.1"/>
    <property type="molecule type" value="Genomic_DNA"/>
</dbReference>
<dbReference type="InterPro" id="IPR050523">
    <property type="entry name" value="AKR_Detox_Biosynth"/>
</dbReference>
<dbReference type="PRINTS" id="PR00069">
    <property type="entry name" value="ALDKETRDTASE"/>
</dbReference>
<dbReference type="InterPro" id="IPR023210">
    <property type="entry name" value="NADP_OxRdtase_dom"/>
</dbReference>
<dbReference type="InterPro" id="IPR036812">
    <property type="entry name" value="NAD(P)_OxRdtase_dom_sf"/>
</dbReference>
<protein>
    <submittedName>
        <fullName evidence="3">General stress protein 69</fullName>
    </submittedName>
</protein>
<dbReference type="PROSITE" id="PS00062">
    <property type="entry name" value="ALDOKETO_REDUCTASE_2"/>
    <property type="match status" value="1"/>
</dbReference>
<comment type="caution">
    <text evidence="3">The sequence shown here is derived from an EMBL/GenBank/DDBJ whole genome shotgun (WGS) entry which is preliminary data.</text>
</comment>
<dbReference type="Gene3D" id="3.20.20.100">
    <property type="entry name" value="NADP-dependent oxidoreductase domain"/>
    <property type="match status" value="1"/>
</dbReference>
<organism evidence="3 4">
    <name type="scientific">Paenibacillus glycanilyticus</name>
    <dbReference type="NCBI Taxonomy" id="126569"/>
    <lineage>
        <taxon>Bacteria</taxon>
        <taxon>Bacillati</taxon>
        <taxon>Bacillota</taxon>
        <taxon>Bacilli</taxon>
        <taxon>Bacillales</taxon>
        <taxon>Paenibacillaceae</taxon>
        <taxon>Paenibacillus</taxon>
    </lineage>
</organism>
<dbReference type="InterPro" id="IPR020471">
    <property type="entry name" value="AKR"/>
</dbReference>
<dbReference type="SUPFAM" id="SSF51430">
    <property type="entry name" value="NAD(P)-linked oxidoreductase"/>
    <property type="match status" value="1"/>
</dbReference>
<dbReference type="RefSeq" id="WP_317978740.1">
    <property type="nucleotide sequence ID" value="NZ_BTCL01000002.1"/>
</dbReference>
<dbReference type="PANTHER" id="PTHR43364">
    <property type="entry name" value="NADH-SPECIFIC METHYLGLYOXAL REDUCTASE-RELATED"/>
    <property type="match status" value="1"/>
</dbReference>
<proteinExistence type="predicted"/>
<evidence type="ECO:0000259" key="2">
    <source>
        <dbReference type="Pfam" id="PF00248"/>
    </source>
</evidence>